<dbReference type="Gene3D" id="1.25.40.10">
    <property type="entry name" value="Tetratricopeptide repeat domain"/>
    <property type="match status" value="3"/>
</dbReference>
<dbReference type="SMART" id="SM00028">
    <property type="entry name" value="TPR"/>
    <property type="match status" value="5"/>
</dbReference>
<dbReference type="Proteomes" id="UP001620626">
    <property type="component" value="Unassembled WGS sequence"/>
</dbReference>
<dbReference type="AlphaFoldDB" id="A0ABD2J6R5"/>
<protein>
    <recommendedName>
        <fullName evidence="6">Tetratricopeptide repeat protein 17</fullName>
    </recommendedName>
</protein>
<dbReference type="EMBL" id="JBICBT010001083">
    <property type="protein sequence ID" value="KAL3084183.1"/>
    <property type="molecule type" value="Genomic_DNA"/>
</dbReference>
<sequence>MPSVAFLLFPNFFFSLCFANTHFLANHQSGAIDSVSDSPFQIRQPHSLPDLLGQLEWIRELTAIRTFIRDKQANIDQRYGEDDPEIEKKVRETDEDCLRSKPMELQTENFVVTYPIDIMPKFVIGKEPIIHSTTETLKMDFLSRMFPNDELGNSHQSLSEEPNCAHLTGTTEQRKANDMSTTKELRSFVSEYQLARLSEEQLHLLGLFLAQKLTSNDEKSRELALYYAHFYWRIRGDPLKSQQCLRLYLKRRPNCVAAKLQNGLVHLRIGDYPSAIELLQSVNSIVTNCVDCLMALGDAFVLDGNYKAGIQVFDMAFKTDPKEEMALKKASLLRCTLKLFEVMENQHKNLLEIIKDKEAYRDKTKRMQQLEAHIEQNRAVPEHRLQARLAHKFIEFGTFPYLKCREGTQWMNGIHERKRLFCTVNNWTKFEEAIGQREREKAAQKVKEEEKKRTEEKGRKVRTEKGDRAETEQYLDRMGPFVGMKADEPQTEPKYPLDKKTFLRNSTQIYHPNWPSLTECRRNYNELLHKSTRLHQLFISPQNKGFITAEFFTKYLGLGNGQLTPLPWELPRCNPSHFGGELSAELNFIPLLNGFKRLKSTKDNSKLYAEKTLRDEFSKMIGFDPTNQQNPGQQLMMGEIGQRINNLIKFNIGPKWMSLNFAALFFRFLGFPSEAVNCLEAALTFPKFLDISLTQLAQLLFHLNPPMENAKKENDGIERILRIAMQKGENEPIPFHLMGIFHLRQNRSVLADRFFREALDREPNFVSALNELLRMKCTQRVGQKPRLIRDIYAPICCWPNEQNVVCFERRAKGSAWREFVRCFRLVSPPVSSGGAFPAVHFVYFRCNTPYTGRSYPPPPFAPLVAPLLRPAAELRQIELRRFIQQIEAEESLKAKRSEKMTNRPPLALDYGGYSEERIEAHLSQIWPQGVGPGDLRQQLNFEDSENEQQHQPRLGLNASAFDTLQHRHQVVSSLDIALPKDLPIPPPEMVKKGESLSPSLSRNSLPEICQSHRKASQLLEQPVSSWVSVTAKGILVEDLFDLNSPLPAIGQLEPECSDPALDPVLRELDSLPAFQYRHQLTKFYKPEKALRNTLRSLGSSGKVEQIEHVAARLYFAMKSDEVHWALSTLSALYWRVKGDPVNAIKCLRHSLHKSPNQFKDVPLISLANIYHQAGFLHSALIVGRKALEAGVDVVALHFTLANIYASLSDFPNALQFYHSTLALQSNFEPANLRILAVHCVTNGTLLPY</sequence>
<comment type="caution">
    <text evidence="4">The sequence shown here is derived from an EMBL/GenBank/DDBJ whole genome shotgun (WGS) entry which is preliminary data.</text>
</comment>
<proteinExistence type="predicted"/>
<evidence type="ECO:0000256" key="2">
    <source>
        <dbReference type="SAM" id="MobiDB-lite"/>
    </source>
</evidence>
<name>A0ABD2J6R5_9BILA</name>
<feature type="region of interest" description="Disordered" evidence="2">
    <location>
        <begin position="438"/>
        <end position="469"/>
    </location>
</feature>
<evidence type="ECO:0000256" key="3">
    <source>
        <dbReference type="SAM" id="SignalP"/>
    </source>
</evidence>
<evidence type="ECO:0000313" key="4">
    <source>
        <dbReference type="EMBL" id="KAL3084183.1"/>
    </source>
</evidence>
<feature type="chain" id="PRO_5044878911" description="Tetratricopeptide repeat protein 17" evidence="3">
    <location>
        <begin position="20"/>
        <end position="1248"/>
    </location>
</feature>
<keyword evidence="1" id="KW-0802">TPR repeat</keyword>
<feature type="repeat" description="TPR" evidence="1">
    <location>
        <begin position="1194"/>
        <end position="1227"/>
    </location>
</feature>
<keyword evidence="5" id="KW-1185">Reference proteome</keyword>
<evidence type="ECO:0000256" key="1">
    <source>
        <dbReference type="PROSITE-ProRule" id="PRU00339"/>
    </source>
</evidence>
<evidence type="ECO:0008006" key="6">
    <source>
        <dbReference type="Google" id="ProtNLM"/>
    </source>
</evidence>
<dbReference type="InterPro" id="IPR052630">
    <property type="entry name" value="TTC17"/>
</dbReference>
<accession>A0ABD2J6R5</accession>
<dbReference type="SUPFAM" id="SSF48452">
    <property type="entry name" value="TPR-like"/>
    <property type="match status" value="2"/>
</dbReference>
<reference evidence="4 5" key="1">
    <citation type="submission" date="2024-10" db="EMBL/GenBank/DDBJ databases">
        <authorList>
            <person name="Kim D."/>
        </authorList>
    </citation>
    <scope>NUCLEOTIDE SEQUENCE [LARGE SCALE GENOMIC DNA]</scope>
    <source>
        <strain evidence="4">BH-2024</strain>
    </source>
</reference>
<evidence type="ECO:0000313" key="5">
    <source>
        <dbReference type="Proteomes" id="UP001620626"/>
    </source>
</evidence>
<dbReference type="InterPro" id="IPR019734">
    <property type="entry name" value="TPR_rpt"/>
</dbReference>
<dbReference type="PROSITE" id="PS50005">
    <property type="entry name" value="TPR"/>
    <property type="match status" value="2"/>
</dbReference>
<dbReference type="InterPro" id="IPR011990">
    <property type="entry name" value="TPR-like_helical_dom_sf"/>
</dbReference>
<dbReference type="PANTHER" id="PTHR16091">
    <property type="entry name" value="TTC17 PROTEIN"/>
    <property type="match status" value="1"/>
</dbReference>
<keyword evidence="3" id="KW-0732">Signal</keyword>
<feature type="signal peptide" evidence="3">
    <location>
        <begin position="1"/>
        <end position="19"/>
    </location>
</feature>
<dbReference type="PANTHER" id="PTHR16091:SF1">
    <property type="entry name" value="TETRATRICOPEPTIDE REPEAT PROTEIN 17"/>
    <property type="match status" value="1"/>
</dbReference>
<feature type="repeat" description="TPR" evidence="1">
    <location>
        <begin position="290"/>
        <end position="323"/>
    </location>
</feature>
<gene>
    <name evidence="4" type="ORF">niasHT_039309</name>
</gene>
<organism evidence="4 5">
    <name type="scientific">Heterodera trifolii</name>
    <dbReference type="NCBI Taxonomy" id="157864"/>
    <lineage>
        <taxon>Eukaryota</taxon>
        <taxon>Metazoa</taxon>
        <taxon>Ecdysozoa</taxon>
        <taxon>Nematoda</taxon>
        <taxon>Chromadorea</taxon>
        <taxon>Rhabditida</taxon>
        <taxon>Tylenchina</taxon>
        <taxon>Tylenchomorpha</taxon>
        <taxon>Tylenchoidea</taxon>
        <taxon>Heteroderidae</taxon>
        <taxon>Heteroderinae</taxon>
        <taxon>Heterodera</taxon>
    </lineage>
</organism>